<dbReference type="PANTHER" id="PTHR11601">
    <property type="entry name" value="CYSTEINE DESULFURYLASE FAMILY MEMBER"/>
    <property type="match status" value="1"/>
</dbReference>
<evidence type="ECO:0000256" key="6">
    <source>
        <dbReference type="ARBA" id="ARBA00022723"/>
    </source>
</evidence>
<sequence length="377" mass="40797">MLPTYLDCNATTPLDPEVREILFHFLDTEFGNEGSRTHEYGARAKQAVQKARDMVAAVVAAKRDEVIFTSGATESNNLAILGLRTAGIEQGKRHVITTAIEHKAVLEPCEALERDGFEVTRLPVGAGGFVDPDAVRDALRPDTLLVSVMQVNNETGVRQPLEAIAKVLHGHPAYFHTDAAQGFGKDLGSLRNPRIDLISISGHKIYAPKGVGALVLRKRGYERPPLSPLVYGGGQERGLRPGTLPVALIAALGIAAEIAVRDNDKRQKKCREFREKALEALSPLSPRLTGDQSLVIDHVLNIAFPGLDSEALIVAIKDLVAISNGSACTSSSYTPSHVLKAMGMTDDEANACVRISWCHMTPEVDWESVSTRIRSLS</sequence>
<dbReference type="PANTHER" id="PTHR11601:SF34">
    <property type="entry name" value="CYSTEINE DESULFURASE"/>
    <property type="match status" value="1"/>
</dbReference>
<evidence type="ECO:0000256" key="4">
    <source>
        <dbReference type="ARBA" id="ARBA00012239"/>
    </source>
</evidence>
<accession>A0A562W8L1</accession>
<dbReference type="InterPro" id="IPR015424">
    <property type="entry name" value="PyrdxlP-dep_Trfase"/>
</dbReference>
<evidence type="ECO:0000256" key="11">
    <source>
        <dbReference type="RuleBase" id="RU004504"/>
    </source>
</evidence>
<dbReference type="GO" id="GO:0051536">
    <property type="term" value="F:iron-sulfur cluster binding"/>
    <property type="evidence" value="ECO:0007669"/>
    <property type="project" value="UniProtKB-KW"/>
</dbReference>
<feature type="domain" description="Aminotransferase class V" evidence="12">
    <location>
        <begin position="4"/>
        <end position="363"/>
    </location>
</feature>
<comment type="function">
    <text evidence="2">Catalyzes the removal of elemental sulfur atoms from cysteine to produce alanine. Seems to participate in the biosynthesis of the nitrogenase metalloclusters by providing the inorganic sulfur required for the Fe-S core formation.</text>
</comment>
<name>A0A562W8L1_9BACT</name>
<gene>
    <name evidence="13" type="ORF">JN12_01254</name>
</gene>
<dbReference type="Gene3D" id="1.10.260.50">
    <property type="match status" value="1"/>
</dbReference>
<comment type="cofactor">
    <cofactor evidence="1 11">
        <name>pyridoxal 5'-phosphate</name>
        <dbReference type="ChEBI" id="CHEBI:597326"/>
    </cofactor>
</comment>
<proteinExistence type="inferred from homology"/>
<comment type="similarity">
    <text evidence="3">Belongs to the class-V pyridoxal-phosphate-dependent aminotransferase family. NifS/IscS subfamily.</text>
</comment>
<dbReference type="InterPro" id="IPR016454">
    <property type="entry name" value="Cysteine_dSase"/>
</dbReference>
<dbReference type="GO" id="GO:0046872">
    <property type="term" value="F:metal ion binding"/>
    <property type="evidence" value="ECO:0007669"/>
    <property type="project" value="UniProtKB-KW"/>
</dbReference>
<protein>
    <recommendedName>
        <fullName evidence="4">cysteine desulfurase</fullName>
        <ecNumber evidence="4">2.8.1.7</ecNumber>
    </recommendedName>
</protein>
<dbReference type="OrthoDB" id="9808002at2"/>
<dbReference type="InterPro" id="IPR020578">
    <property type="entry name" value="Aminotrans_V_PyrdxlP_BS"/>
</dbReference>
<evidence type="ECO:0000256" key="10">
    <source>
        <dbReference type="ARBA" id="ARBA00050776"/>
    </source>
</evidence>
<reference evidence="13 14" key="1">
    <citation type="submission" date="2019-07" db="EMBL/GenBank/DDBJ databases">
        <title>Genomic Encyclopedia of Archaeal and Bacterial Type Strains, Phase II (KMG-II): from individual species to whole genera.</title>
        <authorList>
            <person name="Goeker M."/>
        </authorList>
    </citation>
    <scope>NUCLEOTIDE SEQUENCE [LARGE SCALE GENOMIC DNA]</scope>
    <source>
        <strain evidence="13 14">ATCC BAA-1139</strain>
    </source>
</reference>
<dbReference type="InterPro" id="IPR000192">
    <property type="entry name" value="Aminotrans_V_dom"/>
</dbReference>
<evidence type="ECO:0000259" key="12">
    <source>
        <dbReference type="Pfam" id="PF00266"/>
    </source>
</evidence>
<evidence type="ECO:0000313" key="14">
    <source>
        <dbReference type="Proteomes" id="UP000319449"/>
    </source>
</evidence>
<dbReference type="AlphaFoldDB" id="A0A562W8L1"/>
<evidence type="ECO:0000256" key="2">
    <source>
        <dbReference type="ARBA" id="ARBA00003120"/>
    </source>
</evidence>
<evidence type="ECO:0000256" key="9">
    <source>
        <dbReference type="ARBA" id="ARBA00023014"/>
    </source>
</evidence>
<dbReference type="FunFam" id="3.40.640.10:FF:000084">
    <property type="entry name" value="IscS-like cysteine desulfurase"/>
    <property type="match status" value="1"/>
</dbReference>
<dbReference type="GO" id="GO:0031071">
    <property type="term" value="F:cysteine desulfurase activity"/>
    <property type="evidence" value="ECO:0007669"/>
    <property type="project" value="UniProtKB-EC"/>
</dbReference>
<organism evidence="13 14">
    <name type="scientific">Geobacter argillaceus</name>
    <dbReference type="NCBI Taxonomy" id="345631"/>
    <lineage>
        <taxon>Bacteria</taxon>
        <taxon>Pseudomonadati</taxon>
        <taxon>Thermodesulfobacteriota</taxon>
        <taxon>Desulfuromonadia</taxon>
        <taxon>Geobacterales</taxon>
        <taxon>Geobacteraceae</taxon>
        <taxon>Geobacter</taxon>
    </lineage>
</organism>
<dbReference type="Gene3D" id="3.90.1150.10">
    <property type="entry name" value="Aspartate Aminotransferase, domain 1"/>
    <property type="match status" value="1"/>
</dbReference>
<evidence type="ECO:0000256" key="8">
    <source>
        <dbReference type="ARBA" id="ARBA00023004"/>
    </source>
</evidence>
<dbReference type="EC" id="2.8.1.7" evidence="4"/>
<evidence type="ECO:0000256" key="1">
    <source>
        <dbReference type="ARBA" id="ARBA00001933"/>
    </source>
</evidence>
<evidence type="ECO:0000256" key="5">
    <source>
        <dbReference type="ARBA" id="ARBA00022679"/>
    </source>
</evidence>
<comment type="caution">
    <text evidence="13">The sequence shown here is derived from an EMBL/GenBank/DDBJ whole genome shotgun (WGS) entry which is preliminary data.</text>
</comment>
<keyword evidence="9" id="KW-0411">Iron-sulfur</keyword>
<dbReference type="SUPFAM" id="SSF53383">
    <property type="entry name" value="PLP-dependent transferases"/>
    <property type="match status" value="1"/>
</dbReference>
<dbReference type="Proteomes" id="UP000319449">
    <property type="component" value="Unassembled WGS sequence"/>
</dbReference>
<dbReference type="EMBL" id="VLLN01000005">
    <property type="protein sequence ID" value="TWJ26542.1"/>
    <property type="molecule type" value="Genomic_DNA"/>
</dbReference>
<dbReference type="InterPro" id="IPR015421">
    <property type="entry name" value="PyrdxlP-dep_Trfase_major"/>
</dbReference>
<dbReference type="Gene3D" id="3.40.640.10">
    <property type="entry name" value="Type I PLP-dependent aspartate aminotransferase-like (Major domain)"/>
    <property type="match status" value="1"/>
</dbReference>
<dbReference type="InterPro" id="IPR017644">
    <property type="entry name" value="Cysteine_desulfurase_DndA"/>
</dbReference>
<keyword evidence="6" id="KW-0479">Metal-binding</keyword>
<evidence type="ECO:0000313" key="13">
    <source>
        <dbReference type="EMBL" id="TWJ26542.1"/>
    </source>
</evidence>
<comment type="catalytic activity">
    <reaction evidence="10">
        <text>(sulfur carrier)-H + L-cysteine = (sulfur carrier)-SH + L-alanine</text>
        <dbReference type="Rhea" id="RHEA:43892"/>
        <dbReference type="Rhea" id="RHEA-COMP:14737"/>
        <dbReference type="Rhea" id="RHEA-COMP:14739"/>
        <dbReference type="ChEBI" id="CHEBI:29917"/>
        <dbReference type="ChEBI" id="CHEBI:35235"/>
        <dbReference type="ChEBI" id="CHEBI:57972"/>
        <dbReference type="ChEBI" id="CHEBI:64428"/>
        <dbReference type="EC" id="2.8.1.7"/>
    </reaction>
</comment>
<dbReference type="Pfam" id="PF00266">
    <property type="entry name" value="Aminotran_5"/>
    <property type="match status" value="1"/>
</dbReference>
<dbReference type="PIRSF" id="PIRSF005572">
    <property type="entry name" value="NifS"/>
    <property type="match status" value="1"/>
</dbReference>
<dbReference type="NCBIfam" id="TIGR03235">
    <property type="entry name" value="DNA_S_dndA"/>
    <property type="match status" value="1"/>
</dbReference>
<dbReference type="PROSITE" id="PS00595">
    <property type="entry name" value="AA_TRANSFER_CLASS_5"/>
    <property type="match status" value="1"/>
</dbReference>
<evidence type="ECO:0000256" key="3">
    <source>
        <dbReference type="ARBA" id="ARBA00006490"/>
    </source>
</evidence>
<keyword evidence="7" id="KW-0663">Pyridoxal phosphate</keyword>
<keyword evidence="8" id="KW-0408">Iron</keyword>
<keyword evidence="14" id="KW-1185">Reference proteome</keyword>
<evidence type="ECO:0000256" key="7">
    <source>
        <dbReference type="ARBA" id="ARBA00022898"/>
    </source>
</evidence>
<keyword evidence="5" id="KW-0808">Transferase</keyword>
<dbReference type="InterPro" id="IPR015422">
    <property type="entry name" value="PyrdxlP-dep_Trfase_small"/>
</dbReference>
<dbReference type="RefSeq" id="WP_145019835.1">
    <property type="nucleotide sequence ID" value="NZ_VLLN01000005.1"/>
</dbReference>